<dbReference type="InterPro" id="IPR005835">
    <property type="entry name" value="NTP_transferase_dom"/>
</dbReference>
<dbReference type="PANTHER" id="PTHR43584:SF5">
    <property type="entry name" value="PROTEIN LICC"/>
    <property type="match status" value="1"/>
</dbReference>
<keyword evidence="1 4" id="KW-0808">Transferase</keyword>
<reference evidence="4 5" key="1">
    <citation type="submission" date="2016-04" db="EMBL/GenBank/DDBJ databases">
        <title>Genome sequence of Methanobrevibacter filiformis DSM 11501.</title>
        <authorList>
            <person name="Poehlein A."/>
            <person name="Seedorf H."/>
            <person name="Daniel R."/>
        </authorList>
    </citation>
    <scope>NUCLEOTIDE SEQUENCE [LARGE SCALE GENOMIC DNA]</scope>
    <source>
        <strain evidence="4 5">DSM 11501</strain>
    </source>
</reference>
<gene>
    <name evidence="4" type="primary">spsI</name>
    <name evidence="4" type="ORF">MBFIL_16090</name>
</gene>
<organism evidence="4 5">
    <name type="scientific">Methanobrevibacter filiformis</name>
    <dbReference type="NCBI Taxonomy" id="55758"/>
    <lineage>
        <taxon>Archaea</taxon>
        <taxon>Methanobacteriati</taxon>
        <taxon>Methanobacteriota</taxon>
        <taxon>Methanomada group</taxon>
        <taxon>Methanobacteria</taxon>
        <taxon>Methanobacteriales</taxon>
        <taxon>Methanobacteriaceae</taxon>
        <taxon>Methanobrevibacter</taxon>
    </lineage>
</organism>
<protein>
    <submittedName>
        <fullName evidence="4">Bifunctional IPC transferase and DIPP synthase</fullName>
    </submittedName>
</protein>
<keyword evidence="2" id="KW-0548">Nucleotidyltransferase</keyword>
<evidence type="ECO:0000256" key="2">
    <source>
        <dbReference type="ARBA" id="ARBA00022695"/>
    </source>
</evidence>
<evidence type="ECO:0000313" key="4">
    <source>
        <dbReference type="EMBL" id="KZX10827.1"/>
    </source>
</evidence>
<dbReference type="AlphaFoldDB" id="A0A166C2Q5"/>
<dbReference type="InterPro" id="IPR029044">
    <property type="entry name" value="Nucleotide-diphossugar_trans"/>
</dbReference>
<dbReference type="PANTHER" id="PTHR43584">
    <property type="entry name" value="NUCLEOTIDYL TRANSFERASE"/>
    <property type="match status" value="1"/>
</dbReference>
<dbReference type="GO" id="GO:0016779">
    <property type="term" value="F:nucleotidyltransferase activity"/>
    <property type="evidence" value="ECO:0007669"/>
    <property type="project" value="UniProtKB-KW"/>
</dbReference>
<evidence type="ECO:0000313" key="5">
    <source>
        <dbReference type="Proteomes" id="UP000077066"/>
    </source>
</evidence>
<dbReference type="PATRIC" id="fig|55758.3.peg.1816"/>
<dbReference type="EMBL" id="LWMT01000263">
    <property type="protein sequence ID" value="KZX10827.1"/>
    <property type="molecule type" value="Genomic_DNA"/>
</dbReference>
<keyword evidence="5" id="KW-1185">Reference proteome</keyword>
<proteinExistence type="predicted"/>
<dbReference type="OrthoDB" id="15372at2157"/>
<accession>A0A166C2Q5</accession>
<comment type="caution">
    <text evidence="4">The sequence shown here is derived from an EMBL/GenBank/DDBJ whole genome shotgun (WGS) entry which is preliminary data.</text>
</comment>
<sequence>MKAIILSAGTGTRLRPLTENIPKTLLKIDNITIIERLVKNFNDNGIESFIFVVGHFKDKVIEHSKILEDKYNISIEIVENKEYDTTNTSCSTYLASKDLNEDFILVNGDNVVDPKIIRDIVESKNSTMVIDNYKKLNEESFKIIIENNIIKAIGKNLNIEESFGEFIGLSKVVKNDLNSFNGILLKLIEEDPQNYYDFAYKELSENSKIDFVLTDGRQWTEIDDHDDWEQAQQLVKEFDLKTF</sequence>
<evidence type="ECO:0000256" key="1">
    <source>
        <dbReference type="ARBA" id="ARBA00022679"/>
    </source>
</evidence>
<dbReference type="Gene3D" id="3.90.550.10">
    <property type="entry name" value="Spore Coat Polysaccharide Biosynthesis Protein SpsA, Chain A"/>
    <property type="match status" value="1"/>
</dbReference>
<dbReference type="RefSeq" id="WP_066973444.1">
    <property type="nucleotide sequence ID" value="NZ_LWMT01000263.1"/>
</dbReference>
<dbReference type="Pfam" id="PF00483">
    <property type="entry name" value="NTP_transferase"/>
    <property type="match status" value="1"/>
</dbReference>
<dbReference type="InterPro" id="IPR050065">
    <property type="entry name" value="GlmU-like"/>
</dbReference>
<dbReference type="SUPFAM" id="SSF53448">
    <property type="entry name" value="Nucleotide-diphospho-sugar transferases"/>
    <property type="match status" value="1"/>
</dbReference>
<dbReference type="Proteomes" id="UP000077066">
    <property type="component" value="Unassembled WGS sequence"/>
</dbReference>
<dbReference type="STRING" id="55758.MBFIL_16090"/>
<dbReference type="CDD" id="cd02523">
    <property type="entry name" value="PC_cytidylyltransferase"/>
    <property type="match status" value="1"/>
</dbReference>
<name>A0A166C2Q5_9EURY</name>
<evidence type="ECO:0000259" key="3">
    <source>
        <dbReference type="Pfam" id="PF00483"/>
    </source>
</evidence>
<feature type="domain" description="Nucleotidyl transferase" evidence="3">
    <location>
        <begin position="2"/>
        <end position="141"/>
    </location>
</feature>